<organism evidence="2 3">
    <name type="scientific">Polaribacter marinaquae</name>
    <dbReference type="NCBI Taxonomy" id="1642819"/>
    <lineage>
        <taxon>Bacteria</taxon>
        <taxon>Pseudomonadati</taxon>
        <taxon>Bacteroidota</taxon>
        <taxon>Flavobacteriia</taxon>
        <taxon>Flavobacteriales</taxon>
        <taxon>Flavobacteriaceae</taxon>
    </lineage>
</organism>
<feature type="transmembrane region" description="Helical" evidence="1">
    <location>
        <begin position="23"/>
        <end position="42"/>
    </location>
</feature>
<proteinExistence type="predicted"/>
<keyword evidence="1" id="KW-1133">Transmembrane helix</keyword>
<dbReference type="EMBL" id="CP150496">
    <property type="protein sequence ID" value="WYW56111.1"/>
    <property type="molecule type" value="Genomic_DNA"/>
</dbReference>
<dbReference type="PANTHER" id="PTHR34980:SF2">
    <property type="entry name" value="INNER MEMBRANE PROTEIN YHAH-RELATED"/>
    <property type="match status" value="1"/>
</dbReference>
<dbReference type="Pfam" id="PF05656">
    <property type="entry name" value="DUF805"/>
    <property type="match status" value="1"/>
</dbReference>
<keyword evidence="1" id="KW-0472">Membrane</keyword>
<dbReference type="RefSeq" id="WP_340933989.1">
    <property type="nucleotide sequence ID" value="NZ_CP150496.1"/>
</dbReference>
<dbReference type="PANTHER" id="PTHR34980">
    <property type="entry name" value="INNER MEMBRANE PROTEIN-RELATED-RELATED"/>
    <property type="match status" value="1"/>
</dbReference>
<feature type="transmembrane region" description="Helical" evidence="1">
    <location>
        <begin position="94"/>
        <end position="113"/>
    </location>
</feature>
<evidence type="ECO:0000313" key="3">
    <source>
        <dbReference type="Proteomes" id="UP001491088"/>
    </source>
</evidence>
<dbReference type="InterPro" id="IPR008523">
    <property type="entry name" value="DUF805"/>
</dbReference>
<evidence type="ECO:0000313" key="2">
    <source>
        <dbReference type="EMBL" id="WYW56111.1"/>
    </source>
</evidence>
<accession>A0ABZ2TSK2</accession>
<sequence>MDWYLKVLKDYFKFSGRARRKEYWMFFLFHYLFTGLLLFLFIYSNENLFDYNQEFETENTSYLFLILLLIYTLATIIPSLAVSSRRMHDLGKSGAWFFINLIPYIGGFWFLILTCMEGENKVNQYGENPKGINNNREIDFIGKE</sequence>
<protein>
    <submittedName>
        <fullName evidence="2">DUF805 domain-containing protein</fullName>
    </submittedName>
</protein>
<feature type="transmembrane region" description="Helical" evidence="1">
    <location>
        <begin position="62"/>
        <end position="82"/>
    </location>
</feature>
<gene>
    <name evidence="2" type="ORF">WG950_02385</name>
</gene>
<name>A0ABZ2TSK2_9FLAO</name>
<evidence type="ECO:0000256" key="1">
    <source>
        <dbReference type="SAM" id="Phobius"/>
    </source>
</evidence>
<dbReference type="Proteomes" id="UP001491088">
    <property type="component" value="Chromosome"/>
</dbReference>
<reference evidence="2 3" key="1">
    <citation type="submission" date="2024-03" db="EMBL/GenBank/DDBJ databases">
        <authorList>
            <person name="Cao K."/>
        </authorList>
    </citation>
    <scope>NUCLEOTIDE SEQUENCE [LARGE SCALE GENOMIC DNA]</scope>
    <source>
        <strain evidence="2 3">MCCC 1K00696</strain>
    </source>
</reference>
<keyword evidence="3" id="KW-1185">Reference proteome</keyword>
<keyword evidence="1" id="KW-0812">Transmembrane</keyword>